<dbReference type="Proteomes" id="UP001243195">
    <property type="component" value="Unassembled WGS sequence"/>
</dbReference>
<evidence type="ECO:0000313" key="7">
    <source>
        <dbReference type="Proteomes" id="UP001243195"/>
    </source>
</evidence>
<keyword evidence="4" id="KW-0456">Lyase</keyword>
<dbReference type="GO" id="GO:0016846">
    <property type="term" value="F:carbon-sulfur lyase activity"/>
    <property type="evidence" value="ECO:0007669"/>
    <property type="project" value="InterPro"/>
</dbReference>
<keyword evidence="2" id="KW-0479">Metal-binding</keyword>
<feature type="domain" description="CENP-V/GFA" evidence="5">
    <location>
        <begin position="1"/>
        <end position="108"/>
    </location>
</feature>
<sequence>MKGQCLCGKTHFEAEILNSDVHVCHCSMCRKHSSGVIMTLDIVPKSLNFTANSALKIYDSSEWGERGFCSECGTSLFWRMKNNEYCNVNVFALDLAETDLHLDSEIYIDHKPEFYAFKNHTKQMTEAEVLQLFNENE</sequence>
<dbReference type="RefSeq" id="WP_277091474.1">
    <property type="nucleotide sequence ID" value="NZ_JAKVJG010000015.1"/>
</dbReference>
<protein>
    <submittedName>
        <fullName evidence="6">GFA family protein</fullName>
    </submittedName>
</protein>
<evidence type="ECO:0000256" key="3">
    <source>
        <dbReference type="ARBA" id="ARBA00022833"/>
    </source>
</evidence>
<name>A0AAW8JHI9_9GAMM</name>
<dbReference type="GO" id="GO:0046872">
    <property type="term" value="F:metal ion binding"/>
    <property type="evidence" value="ECO:0007669"/>
    <property type="project" value="UniProtKB-KW"/>
</dbReference>
<evidence type="ECO:0000259" key="5">
    <source>
        <dbReference type="PROSITE" id="PS51891"/>
    </source>
</evidence>
<comment type="caution">
    <text evidence="6">The sequence shown here is derived from an EMBL/GenBank/DDBJ whole genome shotgun (WGS) entry which is preliminary data.</text>
</comment>
<evidence type="ECO:0000313" key="6">
    <source>
        <dbReference type="EMBL" id="MDQ9071304.1"/>
    </source>
</evidence>
<evidence type="ECO:0000256" key="1">
    <source>
        <dbReference type="ARBA" id="ARBA00005495"/>
    </source>
</evidence>
<keyword evidence="3" id="KW-0862">Zinc</keyword>
<dbReference type="PANTHER" id="PTHR33337:SF40">
    <property type="entry name" value="CENP-V_GFA DOMAIN-CONTAINING PROTEIN-RELATED"/>
    <property type="match status" value="1"/>
</dbReference>
<dbReference type="Gene3D" id="3.90.1590.10">
    <property type="entry name" value="glutathione-dependent formaldehyde- activating enzyme (gfa)"/>
    <property type="match status" value="1"/>
</dbReference>
<dbReference type="Pfam" id="PF04828">
    <property type="entry name" value="GFA"/>
    <property type="match status" value="1"/>
</dbReference>
<dbReference type="SUPFAM" id="SSF51316">
    <property type="entry name" value="Mss4-like"/>
    <property type="match status" value="1"/>
</dbReference>
<organism evidence="6 7">
    <name type="scientific">Acinetobacter gerneri</name>
    <dbReference type="NCBI Taxonomy" id="202952"/>
    <lineage>
        <taxon>Bacteria</taxon>
        <taxon>Pseudomonadati</taxon>
        <taxon>Pseudomonadota</taxon>
        <taxon>Gammaproteobacteria</taxon>
        <taxon>Moraxellales</taxon>
        <taxon>Moraxellaceae</taxon>
        <taxon>Acinetobacter</taxon>
    </lineage>
</organism>
<dbReference type="InterPro" id="IPR011057">
    <property type="entry name" value="Mss4-like_sf"/>
</dbReference>
<evidence type="ECO:0000256" key="2">
    <source>
        <dbReference type="ARBA" id="ARBA00022723"/>
    </source>
</evidence>
<dbReference type="AlphaFoldDB" id="A0AAW8JHI9"/>
<dbReference type="InterPro" id="IPR006913">
    <property type="entry name" value="CENP-V/GFA"/>
</dbReference>
<dbReference type="EMBL" id="JAVIDA010000007">
    <property type="protein sequence ID" value="MDQ9071304.1"/>
    <property type="molecule type" value="Genomic_DNA"/>
</dbReference>
<accession>A0AAW8JHI9</accession>
<reference evidence="6" key="1">
    <citation type="submission" date="2023-08" db="EMBL/GenBank/DDBJ databases">
        <title>Emergence of clinically-relevant ST2 carbapenem-resistant Acinetobacter baumannii strains in hospital sewages in Zhejiang, East of China.</title>
        <authorList>
            <person name="Kaichao C."/>
            <person name="Zhang R."/>
        </authorList>
    </citation>
    <scope>NUCLEOTIDE SEQUENCE</scope>
    <source>
        <strain evidence="6">M-SY-60</strain>
    </source>
</reference>
<evidence type="ECO:0000256" key="4">
    <source>
        <dbReference type="ARBA" id="ARBA00023239"/>
    </source>
</evidence>
<dbReference type="PROSITE" id="PS51891">
    <property type="entry name" value="CENP_V_GFA"/>
    <property type="match status" value="1"/>
</dbReference>
<gene>
    <name evidence="6" type="ORF">RFH51_07540</name>
</gene>
<comment type="similarity">
    <text evidence="1">Belongs to the Gfa family.</text>
</comment>
<proteinExistence type="inferred from homology"/>
<dbReference type="PANTHER" id="PTHR33337">
    <property type="entry name" value="GFA DOMAIN-CONTAINING PROTEIN"/>
    <property type="match status" value="1"/>
</dbReference>